<evidence type="ECO:0000256" key="4">
    <source>
        <dbReference type="ARBA" id="ARBA00022454"/>
    </source>
</evidence>
<evidence type="ECO:0000256" key="3">
    <source>
        <dbReference type="ARBA" id="ARBA00004584"/>
    </source>
</evidence>
<feature type="compositionally biased region" description="Basic residues" evidence="17">
    <location>
        <begin position="638"/>
        <end position="650"/>
    </location>
</feature>
<evidence type="ECO:0000313" key="20">
    <source>
        <dbReference type="RefSeq" id="XP_018084060.1"/>
    </source>
</evidence>
<evidence type="ECO:0000256" key="9">
    <source>
        <dbReference type="ARBA" id="ARBA00022843"/>
    </source>
</evidence>
<evidence type="ECO:0000313" key="19">
    <source>
        <dbReference type="Proteomes" id="UP000186698"/>
    </source>
</evidence>
<feature type="compositionally biased region" description="Polar residues" evidence="17">
    <location>
        <begin position="1049"/>
        <end position="1058"/>
    </location>
</feature>
<evidence type="ECO:0000256" key="13">
    <source>
        <dbReference type="ARBA" id="ARBA00023328"/>
    </source>
</evidence>
<organism evidence="22">
    <name type="scientific">Xenopus laevis</name>
    <name type="common">African clawed frog</name>
    <dbReference type="NCBI Taxonomy" id="8355"/>
    <lineage>
        <taxon>Eukaryota</taxon>
        <taxon>Metazoa</taxon>
        <taxon>Chordata</taxon>
        <taxon>Craniata</taxon>
        <taxon>Vertebrata</taxon>
        <taxon>Euteleostomi</taxon>
        <taxon>Amphibia</taxon>
        <taxon>Batrachia</taxon>
        <taxon>Anura</taxon>
        <taxon>Pipoidea</taxon>
        <taxon>Pipidae</taxon>
        <taxon>Xenopodinae</taxon>
        <taxon>Xenopus</taxon>
        <taxon>Xenopus</taxon>
    </lineage>
</organism>
<dbReference type="OrthoDB" id="118550at2759"/>
<keyword evidence="13" id="KW-0137">Centromere</keyword>
<evidence type="ECO:0000256" key="5">
    <source>
        <dbReference type="ARBA" id="ARBA00022499"/>
    </source>
</evidence>
<dbReference type="GO" id="GO:0003677">
    <property type="term" value="F:DNA binding"/>
    <property type="evidence" value="ECO:0007669"/>
    <property type="project" value="UniProtKB-KW"/>
</dbReference>
<dbReference type="PANTHER" id="PTHR16124">
    <property type="entry name" value="MIS18-BINDING PROTEIN 1"/>
    <property type="match status" value="1"/>
</dbReference>
<keyword evidence="19" id="KW-1185">Reference proteome</keyword>
<dbReference type="InterPro" id="IPR039110">
    <property type="entry name" value="KNL2-like"/>
</dbReference>
<dbReference type="GO" id="GO:0005634">
    <property type="term" value="C:nucleus"/>
    <property type="evidence" value="ECO:0007669"/>
    <property type="project" value="UniProtKB-SubCell"/>
</dbReference>
<evidence type="ECO:0000259" key="18">
    <source>
        <dbReference type="PROSITE" id="PS50090"/>
    </source>
</evidence>
<dbReference type="CTD" id="100861433"/>
<evidence type="ECO:0000313" key="24">
    <source>
        <dbReference type="RefSeq" id="XP_018084065.1"/>
    </source>
</evidence>
<feature type="compositionally biased region" description="Polar residues" evidence="17">
    <location>
        <begin position="701"/>
        <end position="720"/>
    </location>
</feature>
<feature type="compositionally biased region" description="Acidic residues" evidence="17">
    <location>
        <begin position="1394"/>
        <end position="1405"/>
    </location>
</feature>
<dbReference type="CDD" id="cd00167">
    <property type="entry name" value="SANT"/>
    <property type="match status" value="1"/>
</dbReference>
<keyword evidence="7" id="KW-0132">Cell division</keyword>
<dbReference type="SUPFAM" id="SSF46689">
    <property type="entry name" value="Homeodomain-like"/>
    <property type="match status" value="1"/>
</dbReference>
<dbReference type="RefSeq" id="XP_018084064.1">
    <property type="nucleotide sequence ID" value="XM_018228575.2"/>
</dbReference>
<dbReference type="RefSeq" id="XP_018084065.1">
    <property type="nucleotide sequence ID" value="XM_018228576.2"/>
</dbReference>
<keyword evidence="10" id="KW-0238">DNA-binding</keyword>
<keyword evidence="6" id="KW-0597">Phosphoprotein</keyword>
<dbReference type="Proteomes" id="UP000186698">
    <property type="component" value="Chromosome 8L"/>
</dbReference>
<comment type="subcellular location">
    <subcellularLocation>
        <location evidence="3">Chromosome</location>
        <location evidence="3">Centromere</location>
    </subcellularLocation>
    <subcellularLocation>
        <location evidence="2">Nucleus</location>
    </subcellularLocation>
</comment>
<evidence type="ECO:0000256" key="8">
    <source>
        <dbReference type="ARBA" id="ARBA00022776"/>
    </source>
</evidence>
<comment type="function">
    <text evidence="1">Required for recruitment of CENPA to centromeres and normal chromosome segregation during mitosis.</text>
</comment>
<feature type="region of interest" description="Disordered" evidence="17">
    <location>
        <begin position="973"/>
        <end position="1001"/>
    </location>
</feature>
<evidence type="ECO:0000256" key="7">
    <source>
        <dbReference type="ARBA" id="ARBA00022618"/>
    </source>
</evidence>
<feature type="region of interest" description="Disordered" evidence="17">
    <location>
        <begin position="701"/>
        <end position="778"/>
    </location>
</feature>
<reference evidence="20 21" key="1">
    <citation type="submission" date="2022-04" db="UniProtKB">
        <authorList>
            <consortium name="RefSeq"/>
        </authorList>
    </citation>
    <scope>IDENTIFICATION</scope>
    <source>
        <strain evidence="20 21">J_2021</strain>
        <tissue evidence="20 21">Erythrocytes</tissue>
    </source>
</reference>
<keyword evidence="12" id="KW-0131">Cell cycle</keyword>
<dbReference type="RefSeq" id="XP_018084060.1">
    <property type="nucleotide sequence ID" value="XM_018228571.2"/>
</dbReference>
<dbReference type="GO" id="GO:0051301">
    <property type="term" value="P:cell division"/>
    <property type="evidence" value="ECO:0007669"/>
    <property type="project" value="UniProtKB-KW"/>
</dbReference>
<feature type="compositionally biased region" description="Basic residues" evidence="17">
    <location>
        <begin position="1075"/>
        <end position="1091"/>
    </location>
</feature>
<dbReference type="GeneID" id="100861433"/>
<dbReference type="PANTHER" id="PTHR16124:SF3">
    <property type="entry name" value="MIS18-BINDING PROTEIN 1"/>
    <property type="match status" value="1"/>
</dbReference>
<feature type="compositionally biased region" description="Polar residues" evidence="17">
    <location>
        <begin position="1103"/>
        <end position="1122"/>
    </location>
</feature>
<dbReference type="RefSeq" id="XP_018084062.1">
    <property type="nucleotide sequence ID" value="XM_018228573.2"/>
</dbReference>
<evidence type="ECO:0000256" key="10">
    <source>
        <dbReference type="ARBA" id="ARBA00023125"/>
    </source>
</evidence>
<feature type="region of interest" description="Disordered" evidence="17">
    <location>
        <begin position="554"/>
        <end position="688"/>
    </location>
</feature>
<keyword evidence="8" id="KW-0498">Mitosis</keyword>
<dbReference type="PROSITE" id="PS50090">
    <property type="entry name" value="MYB_LIKE"/>
    <property type="match status" value="1"/>
</dbReference>
<evidence type="ECO:0000256" key="2">
    <source>
        <dbReference type="ARBA" id="ARBA00004123"/>
    </source>
</evidence>
<evidence type="ECO:0000256" key="14">
    <source>
        <dbReference type="ARBA" id="ARBA00063953"/>
    </source>
</evidence>
<feature type="compositionally biased region" description="Polar residues" evidence="17">
    <location>
        <begin position="763"/>
        <end position="778"/>
    </location>
</feature>
<feature type="compositionally biased region" description="Polar residues" evidence="17">
    <location>
        <begin position="727"/>
        <end position="748"/>
    </location>
</feature>
<gene>
    <name evidence="20 21 22 23 24" type="primary">mis18bp1a</name>
</gene>
<feature type="region of interest" description="Disordered" evidence="17">
    <location>
        <begin position="1383"/>
        <end position="1412"/>
    </location>
</feature>
<feature type="domain" description="Myb-like" evidence="18">
    <location>
        <begin position="1158"/>
        <end position="1200"/>
    </location>
</feature>
<evidence type="ECO:0000256" key="1">
    <source>
        <dbReference type="ARBA" id="ARBA00003694"/>
    </source>
</evidence>
<evidence type="ECO:0000313" key="22">
    <source>
        <dbReference type="RefSeq" id="XP_018084062.1"/>
    </source>
</evidence>
<feature type="compositionally biased region" description="Polar residues" evidence="17">
    <location>
        <begin position="611"/>
        <end position="631"/>
    </location>
</feature>
<name>A0A8J0TGS9_XENLA</name>
<feature type="compositionally biased region" description="Polar residues" evidence="17">
    <location>
        <begin position="651"/>
        <end position="676"/>
    </location>
</feature>
<evidence type="ECO:0000256" key="11">
    <source>
        <dbReference type="ARBA" id="ARBA00023242"/>
    </source>
</evidence>
<dbReference type="GO" id="GO:0000775">
    <property type="term" value="C:chromosome, centromeric region"/>
    <property type="evidence" value="ECO:0000318"/>
    <property type="project" value="GO_Central"/>
</dbReference>
<dbReference type="RefSeq" id="XP_018084061.1">
    <property type="nucleotide sequence ID" value="XM_018228572.2"/>
</dbReference>
<feature type="compositionally biased region" description="Basic and acidic residues" evidence="17">
    <location>
        <begin position="1220"/>
        <end position="1233"/>
    </location>
</feature>
<comment type="subunit">
    <text evidence="14">Interacts with SP1. Interacts with MIS18A. Identified in a complex containing MIS18A, OIP5/MIS18B, MIS18BP1, RBBP7 and RBBP4. Interacts with KAT7/HBO1. Interacts (via N-terminus) with FLNA (via N-terminus).</text>
</comment>
<dbReference type="Gene3D" id="1.10.10.60">
    <property type="entry name" value="Homeodomain-like"/>
    <property type="match status" value="1"/>
</dbReference>
<evidence type="ECO:0000256" key="6">
    <source>
        <dbReference type="ARBA" id="ARBA00022553"/>
    </source>
</evidence>
<dbReference type="InterPro" id="IPR009057">
    <property type="entry name" value="Homeodomain-like_sf"/>
</dbReference>
<keyword evidence="9" id="KW-0832">Ubl conjugation</keyword>
<feature type="region of interest" description="Disordered" evidence="17">
    <location>
        <begin position="1023"/>
        <end position="1127"/>
    </location>
</feature>
<dbReference type="InterPro" id="IPR001005">
    <property type="entry name" value="SANT/Myb"/>
</dbReference>
<evidence type="ECO:0000256" key="12">
    <source>
        <dbReference type="ARBA" id="ARBA00023306"/>
    </source>
</evidence>
<evidence type="ECO:0000313" key="21">
    <source>
        <dbReference type="RefSeq" id="XP_018084061.1"/>
    </source>
</evidence>
<keyword evidence="5" id="KW-1017">Isopeptide bond</keyword>
<keyword evidence="11" id="KW-0539">Nucleus</keyword>
<dbReference type="FunFam" id="1.10.10.60:FF:000273">
    <property type="entry name" value="MIS18 binding protein 1"/>
    <property type="match status" value="1"/>
</dbReference>
<dbReference type="Pfam" id="PF00249">
    <property type="entry name" value="Myb_DNA-binding"/>
    <property type="match status" value="1"/>
</dbReference>
<dbReference type="SMART" id="SM00717">
    <property type="entry name" value="SANT"/>
    <property type="match status" value="1"/>
</dbReference>
<accession>A0A8J0TGS9</accession>
<feature type="region of interest" description="Disordered" evidence="17">
    <location>
        <begin position="871"/>
        <end position="901"/>
    </location>
</feature>
<dbReference type="Pfam" id="PF09133">
    <property type="entry name" value="SANTA"/>
    <property type="match status" value="1"/>
</dbReference>
<evidence type="ECO:0000256" key="15">
    <source>
        <dbReference type="ARBA" id="ARBA00069467"/>
    </source>
</evidence>
<proteinExistence type="predicted"/>
<evidence type="ECO:0000256" key="17">
    <source>
        <dbReference type="SAM" id="MobiDB-lite"/>
    </source>
</evidence>
<sequence length="1412" mass="158073">MNAYEKSALYCLVFDYVKSKSSDMFITTSNSHHNDPRAFSKGGMHLKSIPLDKIPPNTLTPIKDLEKLCIEEPCSSRTQAKKPNQLLPTTTALQSTLIQDATCPLEFPNLSVIKPSGGPQENESCRNDPAPLGTLGYFPSNDHDFVLESPAKIFQRMKAFSAQEKRLQTPIKNNRLSDLINCQRDMILTPITNLSVYSRERGSREFRKQSMNTNGKPACSNMYLDSEIPTDILTASPAKIFLLMKEKSLERQKLIHKDATPSQNPKGVDVNTPNTGLNLVSAAENPKEPAKNADFLKVSEECIVSSTNPSPDIALREKGNEADDEMSQQSQLSSLQNETLTPEICKLTSPKKSRENMKTTNEHLNNKTGFMVQPKLMPGIETLKNLGIKGSTICPEMCDILLISPKMHIPRKQKSREEVPAAVLYPDTNRSNSKGEENILLTEWIVTFSGKAGVCLEGKRVRDASGLYWHSNVIVERIQSDKVKTFSGRVYELKGEADKSTMQLEGFPPWFVQKFASGFPEDWKTHVDRVLKESQRAEVKVRIVNHMKSADLKQNSVKDIQERAKHCHSSSKSKELLNLLPSSPTMDSRFNLGDTDQRKTRAYSALRTEPKSNASKTVQSGSADGWDSSNSDTDRENTRRRRKIVSKQHTSKLPNSLSTTNAQTNPIHSNNCTYDLSSEESQDNVSTNVPKERLALVKSRNAVTDRQTKHLSVSEQSHSSLLPRPFSKSTNHTPVLAKNSTYDVSPSESDVHMHSRAIRRSTRNSASGKQRASPLSNDTIVSRSGRLIKPVLKYWCGERVVTDRNLNFVIDEGSTNYLEAETSLVKRKSETKCKEPLTPKELGKNSLRLNKSNLNMEQQQRSETQLKKTIWKEKACSESPNPSQTEESDTEERPRKAQKSPVVLLTPIHSKSQLREKCVKHNVHYESFEETATDTSVFESEIDTRTTLVKNSNGDGIAKSPRIAPVILGDKLSETESSEEDSPSAHISVKRKPRSLSKNSINKCKQDLHTAGDKYGSVEFLNNLRSSPKESLKQKDPHHKRSRTYKAAPQSNDLTSSADSDKEKRPNTRKSAVQKNRRSQRKASRSARRACRSILEDSEETCSSDNDQQQPKHPTARSSLGSIKTPASRLVLSKKIRSLPRNQGSTVSFPKMNHGEEWTEKEVERLYKAVSSLPKHKNGFWVDVAMSVGSRSAEECQEKYLEKQQSKATKAQSKKKPGARNKEVKGSGSEEKPVKITAKVGTLKRKQQMRQFLEQIPKDDHDDIFTATPFQTKRVKLPTFRTSQEDDVFQLSNTDPTTPSSSIFPLAYTPQCEHISPGMLGSINRSNNDKYMYRMQKTTKGALSGWGKLNKKPVGASYATPISRRTAAQGKAHKGCRDTSVIGKLFKSDGPAAPDDDDDDEEEDYYFSNPSP</sequence>
<keyword evidence="4" id="KW-0158">Chromosome</keyword>
<protein>
    <recommendedName>
        <fullName evidence="15">Mis18-binding protein 1</fullName>
    </recommendedName>
    <alternativeName>
        <fullName evidence="16">Kinetochore-associated protein KNL-2 homolog</fullName>
    </alternativeName>
</protein>
<dbReference type="InterPro" id="IPR015216">
    <property type="entry name" value="SANTA"/>
</dbReference>
<evidence type="ECO:0000313" key="23">
    <source>
        <dbReference type="RefSeq" id="XP_018084064.1"/>
    </source>
</evidence>
<feature type="region of interest" description="Disordered" evidence="17">
    <location>
        <begin position="1199"/>
        <end position="1233"/>
    </location>
</feature>
<evidence type="ECO:0000256" key="16">
    <source>
        <dbReference type="ARBA" id="ARBA00079617"/>
    </source>
</evidence>